<evidence type="ECO:0000313" key="9">
    <source>
        <dbReference type="EMBL" id="CAI5442366.1"/>
    </source>
</evidence>
<evidence type="ECO:0000259" key="7">
    <source>
        <dbReference type="PROSITE" id="PS50030"/>
    </source>
</evidence>
<feature type="region of interest" description="Disordered" evidence="5">
    <location>
        <begin position="1972"/>
        <end position="2003"/>
    </location>
</feature>
<dbReference type="InterPro" id="IPR036424">
    <property type="entry name" value="UPP_synth-like_sf"/>
</dbReference>
<dbReference type="Pfam" id="PF00443">
    <property type="entry name" value="UCH"/>
    <property type="match status" value="1"/>
</dbReference>
<comment type="caution">
    <text evidence="9">The sequence shown here is derived from an EMBL/GenBank/DDBJ whole genome shotgun (WGS) entry which is preliminary data.</text>
</comment>
<dbReference type="InterPro" id="IPR056850">
    <property type="entry name" value="ARM_UBP34_24_USP9X_Y"/>
</dbReference>
<dbReference type="Gene3D" id="3.90.70.10">
    <property type="entry name" value="Cysteine proteinases"/>
    <property type="match status" value="1"/>
</dbReference>
<dbReference type="PROSITE" id="PS50030">
    <property type="entry name" value="UBA"/>
    <property type="match status" value="1"/>
</dbReference>
<feature type="domain" description="UBA" evidence="7">
    <location>
        <begin position="92"/>
        <end position="123"/>
    </location>
</feature>
<dbReference type="InterPro" id="IPR015940">
    <property type="entry name" value="UBA"/>
</dbReference>
<feature type="domain" description="USP" evidence="8">
    <location>
        <begin position="1733"/>
        <end position="2125"/>
    </location>
</feature>
<dbReference type="GO" id="GO:0006508">
    <property type="term" value="P:proteolysis"/>
    <property type="evidence" value="ECO:0007669"/>
    <property type="project" value="UniProtKB-KW"/>
</dbReference>
<evidence type="ECO:0000259" key="8">
    <source>
        <dbReference type="PROSITE" id="PS50235"/>
    </source>
</evidence>
<feature type="region of interest" description="Disordered" evidence="5">
    <location>
        <begin position="2328"/>
        <end position="2382"/>
    </location>
</feature>
<dbReference type="InterPro" id="IPR038765">
    <property type="entry name" value="Papain-like_cys_pep_sf"/>
</dbReference>
<accession>A0A9P1IC94</accession>
<gene>
    <name evidence="9" type="ORF">CAMP_LOCUS5003</name>
</gene>
<dbReference type="GO" id="GO:0016579">
    <property type="term" value="P:protein deubiquitination"/>
    <property type="evidence" value="ECO:0007669"/>
    <property type="project" value="InterPro"/>
</dbReference>
<dbReference type="EMBL" id="CANHGI010000002">
    <property type="protein sequence ID" value="CAI5442366.1"/>
    <property type="molecule type" value="Genomic_DNA"/>
</dbReference>
<evidence type="ECO:0000256" key="3">
    <source>
        <dbReference type="ARBA" id="ARBA00022786"/>
    </source>
</evidence>
<comment type="similarity">
    <text evidence="1">Belongs to the peptidase C19 family.</text>
</comment>
<dbReference type="Proteomes" id="UP001152747">
    <property type="component" value="Unassembled WGS sequence"/>
</dbReference>
<organism evidence="9 10">
    <name type="scientific">Caenorhabditis angaria</name>
    <dbReference type="NCBI Taxonomy" id="860376"/>
    <lineage>
        <taxon>Eukaryota</taxon>
        <taxon>Metazoa</taxon>
        <taxon>Ecdysozoa</taxon>
        <taxon>Nematoda</taxon>
        <taxon>Chromadorea</taxon>
        <taxon>Rhabditida</taxon>
        <taxon>Rhabditina</taxon>
        <taxon>Rhabditomorpha</taxon>
        <taxon>Rhabditoidea</taxon>
        <taxon>Rhabditidae</taxon>
        <taxon>Peloderinae</taxon>
        <taxon>Caenorhabditis</taxon>
    </lineage>
</organism>
<evidence type="ECO:0000256" key="5">
    <source>
        <dbReference type="SAM" id="MobiDB-lite"/>
    </source>
</evidence>
<dbReference type="PANTHER" id="PTHR24006">
    <property type="entry name" value="UBIQUITIN CARBOXYL-TERMINAL HYDROLASE"/>
    <property type="match status" value="1"/>
</dbReference>
<evidence type="ECO:0000256" key="6">
    <source>
        <dbReference type="SAM" id="Phobius"/>
    </source>
</evidence>
<keyword evidence="6" id="KW-0472">Membrane</keyword>
<dbReference type="GO" id="GO:0016765">
    <property type="term" value="F:transferase activity, transferring alkyl or aryl (other than methyl) groups"/>
    <property type="evidence" value="ECO:0007669"/>
    <property type="project" value="InterPro"/>
</dbReference>
<dbReference type="SUPFAM" id="SSF54001">
    <property type="entry name" value="Cysteine proteinases"/>
    <property type="match status" value="1"/>
</dbReference>
<dbReference type="InterPro" id="IPR028889">
    <property type="entry name" value="USP"/>
</dbReference>
<dbReference type="InterPro" id="IPR009060">
    <property type="entry name" value="UBA-like_sf"/>
</dbReference>
<keyword evidence="3" id="KW-0833">Ubl conjugation pathway</keyword>
<keyword evidence="2" id="KW-0645">Protease</keyword>
<feature type="region of interest" description="Disordered" evidence="5">
    <location>
        <begin position="1"/>
        <end position="37"/>
    </location>
</feature>
<keyword evidence="10" id="KW-1185">Reference proteome</keyword>
<feature type="compositionally biased region" description="Acidic residues" evidence="5">
    <location>
        <begin position="2343"/>
        <end position="2373"/>
    </location>
</feature>
<dbReference type="PROSITE" id="PS00972">
    <property type="entry name" value="USP_1"/>
    <property type="match status" value="1"/>
</dbReference>
<dbReference type="PANTHER" id="PTHR24006:SF933">
    <property type="entry name" value="UBA DOMAIN-CONTAINING PROTEIN"/>
    <property type="match status" value="1"/>
</dbReference>
<dbReference type="SUPFAM" id="SSF64005">
    <property type="entry name" value="Undecaprenyl diphosphate synthase"/>
    <property type="match status" value="1"/>
</dbReference>
<dbReference type="PROSITE" id="PS00973">
    <property type="entry name" value="USP_2"/>
    <property type="match status" value="1"/>
</dbReference>
<sequence length="3068" mass="356093">MDAFKAVPESDDTAGDAIGPTEKMSIAGESSPIDDTEDVLRKRSASPSEASWVQPSKKFCTDAVNVDEWVNTTSDATLPDVTLMYRENHGILIQMGFELEEIDLALRLANNELEKSVQYLTRELAGLDNSKASSSTSAPVPQCDNNRSLFNALVPEAMVNQIYVESDEGEENDNDIVWNLEDVKRVRALLEKYKRYIFYRKNGSLSRCLTAARNILIQKAEGWSECVNFVDEILYFVITRHVNPTEFVFIGDQELGLIEELYHAVIPVLCLRLKYSPINVKICLIVDEMFNCRNKFFTASSALMNNERIFHPPNWCDLSLIDKLENKELYAELIDEFVQTIIPCVDNRLELSPDDTFTFQDLLFLLRSLNTVTGFIEKANIGFLDKVEYWVTQALRRIGTVTDKEIRDSTVRRQGMEILSEVVIMCERFQFDVFAHTQEARMEFLKRWIKCPQIECQLSAYDELGRLASQVTRTRPRVHVSESYLKRWLNDNKVLQVLLTGNMDSPVYVEKITPLLQFMTPEMTFEDLKFVWSLRKGRMGVSFENFNKIMNLFVKSLNSDQIEWLIELFKKSFRTRESRMFESIYNFCHFLAIQQDRNDEIKLRMCNTIWELIAISRGPPLSCPTKSIELGIRKHCDLLNSMSEKHERDTFVMNIIERMQYDDGFNEINVVYLNIMLEKLKRIYVPKRTIDRTEELTLKASRLRENLRNMRLFDNLFDRLENVRRIAHEAFDSSLLNQLIAQGNDSMSNAVFESTSDPFGINIDNILTVPIYGCSDYGFIMQNTLKLMCWLSDNYATEISIDFIERLFEVFINPTDATENEKTEIFNWLTELKIEVMPEEVSRRVLSLLCDLDVNNVHISALQCFSKYLEDMPITTNENDHTPIEGHIMQTMNDCKFLLWKLILFNEAEDVVTKCIETFCEREVISVDSPKYLKLNTLHFLSIFAYYMDQLKAELFKRAGKPNPPSTYDKKEIDINDEEVKQYEIPLDEKLTETVSRAIDRLIRFLTRFIEHGNEKNNMIRQFPSHSSSISGHTVTISIELKSDEEGAADLSSWKRMVCDSSSTIGELKIRLAKRLYFHETICDFSVHRREDDLTMQETPLKYDYMTLQAAKLASETDSIFLSEKIRILVKQRRTTNRKTEKAIHELFLPAAIVSNCNFYDLLHDLSSIGDKRIRSSCRKLLLLLPTQPSLLKKLTYDIQNECELSEQCEKLYHEMIDLNDPCRMLYCLEAISSIICSTKCTPTSCDDANELATALLKTNTPHRIPLNKCSQKDRHSIFERIVQILRAIYVARSGMTKTIANEKLVRLDMQKTAEQLSKCRQVPRSIDECVDFILVRQDTLPEDFAYVIKRNNPSLLFNNTVYSFVLMSQFDLQSWDSNRIVEIVGTLRDFVWIHVATECATSKNVITKETKDNEKDAIFASQLIQSTTTIKNDRWEDEAKLVIVKKVLSTIRHIVCEWVKLKGQEETNIVVLLCNMFMASDWTSFFGDVLVNSTQEGYRKYVQEMLVKMTKENNQIMCMVLKMLFDLYTKLPLKKEHTADLNDLQRRQRLNCDGLIQTICEIFLNEKNIYRKTFQPREDVDWSRVGYSAITIVTEQIKSLMDYNPRFSTLSFELQKTEISYASAKMKLITCLLPYCTQEQIENISTDFLTTVIKKFLFPEQPDIKEFLFEEESRRWENYCRESAICAINMFCERSYKNMYHVFALMEPILTAHKTYDFTYRQITRSKAYDQVGLKNDGGTCYMNATIQQLVHVPGLAQKLISFKNIDPSLKWDENRAALLVELQKVFAQLTFSRAQACVPSGLWREFRFEPDIDVTMLSRNSNFLHFFQDKFFGKYSYEKICYGCWHRYKSPDEEFNCISLALNGDNLEEAFENFLEAHVMEGENAYHCEKCDEKKTTLNRTSFLELPTTMTIQLKRFTYDMVNNVIKKDNQFFKFPFEIDMLPYMTSSRHVADEHVQDLFDDMLYVENELPTTPPHKNEKGEKHPAMEPSSASLPANESPQKKLFRRHRSSTLRLSQSFASSSIDLAPPPPPKPIIYELVGVLAHSGIATAGHYYSFVKERREEMRDSPSYGKWYHMNDALATPMNLSTISETWFGGNFSSDTNTNDERIRHWNAYVLYYEKKVENKEVVPMEVEYQKVTFDITDESPVIPTSPKKEISEARKLRMKMFDDLDERLKYFLNEDNCRFLSDRDFFSFDLYHIYVNSCLQLLKRDDAVEYNVDELSKSMFHKIAFMNCFIYISKMAWQLFEDIRPKAFPKNTIELLKLLMAGNSDNKMIFMSSLEGNDMDLMNRLIDQSEQDIRHAFWSCLKYAMKSWCYAMGNSPNNSTSDGLKFEPSPDSTDLEDDEEDEDEEDEEEEDEDLDDEDTESENDINRIGSGDAMITTRRLVSTPTQQHAMEIAKLKAVVNSQKNVLENQKSPVEGATADMGDFMPYRMFDNSNLTQKNIIRRACVVLQMNRLESSNRHFARHAVDFLLAIARANSFGNTLLLTCGALPCVTDFMFEDHQNIFTHLRFADTRLRQISLWPSLPSLYFELLHAHLDRLQASYLDNHMSPCHILDMLQLYCSARDDMSNTDKKLTCENVGKFWSTRIVDCFTTQISSLDVPESQDRCNEYVSQVVYTGLKEMCVSGSFQEEQWSNVVFFYVHIAHNLYDFGNVRVAVKIIKELLHVDSMGEQSVQGGILLEIMKWTRFDPTRAKKMYDALYWLRLIDKPPFVRALRILNRKYQNYIYPGLINNIDSANPDEQMDEDEEIEEGEEQEENEILENIRLSNQDDSIDLMIGPQPLKRSWNSTDLTNSAGDVPIATARVTGTREINLADHLEVSENIDKKSENWLNLQTDMIDIGRICGAAVRAVYWLVMLVCNFLGYSPLWAQIAMKKKKLEYDRVRIPNHLAVLFTEKRLIKTKEIIEFLTSCCSLGIRNLSLYDPFDDLINRKSEMEIVCRNLHLDLIIDGNIISESYCSKMSVHLLSKNMGKPTLVEVCKILAEDKSPVTVEKIGHILETKYRLTDPEFLLQIGNVPSLCGYPPWSLRITEFLQYPRLPYSKCALDYCIEQFSQRDIRIGK</sequence>
<keyword evidence="4" id="KW-0378">Hydrolase</keyword>
<feature type="compositionally biased region" description="Basic and acidic residues" evidence="5">
    <location>
        <begin position="1978"/>
        <end position="1988"/>
    </location>
</feature>
<name>A0A9P1IC94_9PELO</name>
<protein>
    <recommendedName>
        <fullName evidence="11">Ubiquitinyl hydrolase 1</fullName>
    </recommendedName>
</protein>
<evidence type="ECO:0000256" key="1">
    <source>
        <dbReference type="ARBA" id="ARBA00009085"/>
    </source>
</evidence>
<evidence type="ECO:0000256" key="2">
    <source>
        <dbReference type="ARBA" id="ARBA00022670"/>
    </source>
</evidence>
<keyword evidence="6" id="KW-0812">Transmembrane</keyword>
<proteinExistence type="inferred from homology"/>
<dbReference type="SUPFAM" id="SSF46934">
    <property type="entry name" value="UBA-like"/>
    <property type="match status" value="1"/>
</dbReference>
<feature type="compositionally biased region" description="Polar residues" evidence="5">
    <location>
        <begin position="1992"/>
        <end position="2001"/>
    </location>
</feature>
<dbReference type="GO" id="GO:0005829">
    <property type="term" value="C:cytosol"/>
    <property type="evidence" value="ECO:0007669"/>
    <property type="project" value="TreeGrafter"/>
</dbReference>
<evidence type="ECO:0000313" key="10">
    <source>
        <dbReference type="Proteomes" id="UP001152747"/>
    </source>
</evidence>
<dbReference type="PROSITE" id="PS50235">
    <property type="entry name" value="USP_3"/>
    <property type="match status" value="1"/>
</dbReference>
<keyword evidence="6" id="KW-1133">Transmembrane helix</keyword>
<feature type="transmembrane region" description="Helical" evidence="6">
    <location>
        <begin position="2857"/>
        <end position="2876"/>
    </location>
</feature>
<dbReference type="GO" id="GO:0004843">
    <property type="term" value="F:cysteine-type deubiquitinase activity"/>
    <property type="evidence" value="ECO:0007669"/>
    <property type="project" value="InterPro"/>
</dbReference>
<dbReference type="InterPro" id="IPR001394">
    <property type="entry name" value="Peptidase_C19_UCH"/>
</dbReference>
<dbReference type="SMART" id="SM00165">
    <property type="entry name" value="UBA"/>
    <property type="match status" value="1"/>
</dbReference>
<dbReference type="OrthoDB" id="19639at2759"/>
<evidence type="ECO:0008006" key="11">
    <source>
        <dbReference type="Google" id="ProtNLM"/>
    </source>
</evidence>
<dbReference type="InterPro" id="IPR050164">
    <property type="entry name" value="Peptidase_C19"/>
</dbReference>
<dbReference type="Pfam" id="PF25010">
    <property type="entry name" value="ARM_UBP24_USP9X-Y"/>
    <property type="match status" value="1"/>
</dbReference>
<reference evidence="9" key="1">
    <citation type="submission" date="2022-11" db="EMBL/GenBank/DDBJ databases">
        <authorList>
            <person name="Kikuchi T."/>
        </authorList>
    </citation>
    <scope>NUCLEOTIDE SEQUENCE</scope>
    <source>
        <strain evidence="9">PS1010</strain>
    </source>
</reference>
<dbReference type="InterPro" id="IPR018200">
    <property type="entry name" value="USP_CS"/>
</dbReference>
<dbReference type="GO" id="GO:0005634">
    <property type="term" value="C:nucleus"/>
    <property type="evidence" value="ECO:0007669"/>
    <property type="project" value="TreeGrafter"/>
</dbReference>
<evidence type="ECO:0000256" key="4">
    <source>
        <dbReference type="ARBA" id="ARBA00022801"/>
    </source>
</evidence>